<evidence type="ECO:0000259" key="6">
    <source>
        <dbReference type="Pfam" id="PF08585"/>
    </source>
</evidence>
<feature type="compositionally biased region" description="Polar residues" evidence="4">
    <location>
        <begin position="593"/>
        <end position="606"/>
    </location>
</feature>
<accession>W9CQ81</accession>
<dbReference type="FunFam" id="3.20.20.80:FF:000131">
    <property type="entry name" value="Glycoside hydrolase superfamily"/>
    <property type="match status" value="1"/>
</dbReference>
<dbReference type="HOGENOM" id="CLU_009024_0_1_1"/>
<gene>
    <name evidence="8" type="ORF">SBOR_2965</name>
</gene>
<evidence type="ECO:0000256" key="1">
    <source>
        <dbReference type="ARBA" id="ARBA00005641"/>
    </source>
</evidence>
<dbReference type="STRING" id="1432307.W9CQ81"/>
<dbReference type="GO" id="GO:0050295">
    <property type="term" value="F:steryl-beta-glucosidase activity"/>
    <property type="evidence" value="ECO:0007669"/>
    <property type="project" value="TreeGrafter"/>
</dbReference>
<dbReference type="Pfam" id="PF00150">
    <property type="entry name" value="Cellulase"/>
    <property type="match status" value="1"/>
</dbReference>
<protein>
    <submittedName>
        <fullName evidence="8">Glycoside hydrolase family 5 protein</fullName>
    </submittedName>
</protein>
<name>W9CQ81_SCLBF</name>
<dbReference type="InterPro" id="IPR052066">
    <property type="entry name" value="Glycosphingolipid_Hydrolases"/>
</dbReference>
<dbReference type="GO" id="GO:1904462">
    <property type="term" value="P:ergosteryl 3-beta-D-glucoside catabolic process"/>
    <property type="evidence" value="ECO:0007669"/>
    <property type="project" value="TreeGrafter"/>
</dbReference>
<dbReference type="Gene3D" id="3.20.20.80">
    <property type="entry name" value="Glycosidases"/>
    <property type="match status" value="2"/>
</dbReference>
<dbReference type="OrthoDB" id="9971853at2759"/>
<keyword evidence="3" id="KW-0326">Glycosidase</keyword>
<dbReference type="InterPro" id="IPR001547">
    <property type="entry name" value="Glyco_hydro_5"/>
</dbReference>
<proteinExistence type="inferred from homology"/>
<evidence type="ECO:0000313" key="9">
    <source>
        <dbReference type="Proteomes" id="UP000019487"/>
    </source>
</evidence>
<evidence type="ECO:0000259" key="7">
    <source>
        <dbReference type="Pfam" id="PF18564"/>
    </source>
</evidence>
<feature type="domain" description="RecQ mediated genome instability protein 1 OB-fold" evidence="6">
    <location>
        <begin position="839"/>
        <end position="1005"/>
    </location>
</feature>
<dbReference type="AlphaFoldDB" id="W9CQ81"/>
<dbReference type="InterPro" id="IPR018087">
    <property type="entry name" value="Glyco_hydro_5_CS"/>
</dbReference>
<dbReference type="PANTHER" id="PTHR31308:SF5">
    <property type="entry name" value="ERGOSTERYL-BETA-GLUCOSIDASE"/>
    <property type="match status" value="1"/>
</dbReference>
<comment type="similarity">
    <text evidence="1">Belongs to the glycosyl hydrolase 5 (cellulase A) family.</text>
</comment>
<dbReference type="Gene3D" id="2.60.40.1180">
    <property type="entry name" value="Golgi alpha-mannosidase II"/>
    <property type="match status" value="1"/>
</dbReference>
<dbReference type="PROSITE" id="PS00659">
    <property type="entry name" value="GLYCOSYL_HYDROL_F5"/>
    <property type="match status" value="1"/>
</dbReference>
<dbReference type="SUPFAM" id="SSF51445">
    <property type="entry name" value="(Trans)glycosidases"/>
    <property type="match status" value="1"/>
</dbReference>
<dbReference type="Proteomes" id="UP000019487">
    <property type="component" value="Unassembled WGS sequence"/>
</dbReference>
<dbReference type="Gene3D" id="2.40.50.770">
    <property type="entry name" value="RecQ-mediated genome instability protein Rmi1, C-terminal domain"/>
    <property type="match status" value="1"/>
</dbReference>
<dbReference type="InterPro" id="IPR013894">
    <property type="entry name" value="RMI1_OB"/>
</dbReference>
<feature type="region of interest" description="Disordered" evidence="4">
    <location>
        <begin position="888"/>
        <end position="924"/>
    </location>
</feature>
<feature type="domain" description="Glycoside hydrolase family 5" evidence="5">
    <location>
        <begin position="70"/>
        <end position="129"/>
    </location>
</feature>
<dbReference type="InterPro" id="IPR042470">
    <property type="entry name" value="RMI1_N_C_sf"/>
</dbReference>
<keyword evidence="2 8" id="KW-0378">Hydrolase</keyword>
<dbReference type="InterPro" id="IPR017853">
    <property type="entry name" value="GH"/>
</dbReference>
<dbReference type="Pfam" id="PF08585">
    <property type="entry name" value="RMI1_N_C"/>
    <property type="match status" value="1"/>
</dbReference>
<evidence type="ECO:0000256" key="3">
    <source>
        <dbReference type="ARBA" id="ARBA00023295"/>
    </source>
</evidence>
<comment type="caution">
    <text evidence="8">The sequence shown here is derived from an EMBL/GenBank/DDBJ whole genome shotgun (WGS) entry which is preliminary data.</text>
</comment>
<feature type="compositionally biased region" description="Polar residues" evidence="4">
    <location>
        <begin position="890"/>
        <end position="907"/>
    </location>
</feature>
<feature type="compositionally biased region" description="Polar residues" evidence="4">
    <location>
        <begin position="614"/>
        <end position="633"/>
    </location>
</feature>
<dbReference type="Pfam" id="PF18564">
    <property type="entry name" value="Glyco_hydro_5_C"/>
    <property type="match status" value="1"/>
</dbReference>
<feature type="compositionally biased region" description="Low complexity" evidence="4">
    <location>
        <begin position="908"/>
        <end position="917"/>
    </location>
</feature>
<keyword evidence="9" id="KW-1185">Reference proteome</keyword>
<dbReference type="PANTHER" id="PTHR31308">
    <property type="match status" value="1"/>
</dbReference>
<dbReference type="FunFam" id="2.60.40.1180:FF:000052">
    <property type="entry name" value="Uncharacterized glycosyl hydrolase YIR007W"/>
    <property type="match status" value="1"/>
</dbReference>
<feature type="region of interest" description="Disordered" evidence="4">
    <location>
        <begin position="570"/>
        <end position="633"/>
    </location>
</feature>
<dbReference type="FunFam" id="3.20.20.80:FF:000174">
    <property type="entry name" value="YIR007W-like protein"/>
    <property type="match status" value="1"/>
</dbReference>
<evidence type="ECO:0000256" key="4">
    <source>
        <dbReference type="SAM" id="MobiDB-lite"/>
    </source>
</evidence>
<sequence length="1026" mass="115783">MSPLRLTIENGLFRDSHGREVTLRGINVAGDAKYPSNPDQPSHILKDFYNGDHVDFRSRPFPQEDAHIHFSRLKRWGYNTIRYVFTWEAIESAGPGIYDEEWIQHTIEILRLAKSYGFYIFMDPHQDVWSRFSGGSGAPMWTLYACGLDPEKFAVTEAAVVHNTYPDPDNFPKMIWSTNYTRLACQTIFTFFFAGRDFAPKCIIDGKNIQDYLQDHFVNACAHLAKRIHEAGDLENDVVIGWESMNEPNRGLVGWPDISAIPSEQKLQKGTSPTAFQAMLTGSGRACEIDTWDFGGMGPYKSGRVLVDPQGETTWLPADYDESRYSYKRDPGWKLGECIWAQHGVWDPSTDTLLKKDYFNKNPRTGQELSYEEFTNSYYMDYYRKHRDAIRAHHKDSILFCQPPVLEIPPSIKGTKDDDPLMVYAPHYYDGVTLMTKKWNRYWNVDVFGILRGRYLSPAFAIKLGETAIRNCFRDQLSAIRKEGEDYMGNHPCVLTEFGIPYDMDDKYAYKTGDYSSQSGAMDANHFAVEGSSMAGYTLWLYMCANKHSLGDQWNGEDLSIFSLDDLPLPLESNPPTPSSSSSSLVDHRDGPNTKQQNSDESTVNPGNLKATLKTPSILSKQTDSPPELTNSPGYRAAEAYVRPSPIATAGKILSYGFDLRNCIFTFRLHAGEAAPEDTPTEIFLPEFHFPKNKCDVEVSAGKWTISTDDEDGGMIQRLKWWHAEGEHSIKVTGVVRPQNMKLGKEEEEGYYEQCQQNTLLFGSTLSTSHFPLPTPAFLLPILSPPSLRPPHHPHHPPPFPSLLATTKHRLLCTPLTQPNFLLPTTHSFPPSLSNPLLQTQLLPFDIPVQVLDIHDIGRSKGDLLLALQSERLGERVSGREVIRVLDEPSQPSQFDLGSSASTQFSRQNQNQNQNQQTSSPGPFKLLLQDHTGALIYGIYISTSTTPPTANTALQIGFPPIMHIGSKMMLRRGTRVCRGLVWLEKETCVVLGGRVEALDRVWREGWEARVRGEVEREVEREREAGA</sequence>
<dbReference type="InterPro" id="IPR013780">
    <property type="entry name" value="Glyco_hydro_b"/>
</dbReference>
<dbReference type="InterPro" id="IPR041036">
    <property type="entry name" value="GH5_C"/>
</dbReference>
<feature type="domain" description="Glycoside hydrolase family 5 C-terminal" evidence="7">
    <location>
        <begin position="643"/>
        <end position="732"/>
    </location>
</feature>
<organism evidence="8 9">
    <name type="scientific">Sclerotinia borealis (strain F-4128)</name>
    <dbReference type="NCBI Taxonomy" id="1432307"/>
    <lineage>
        <taxon>Eukaryota</taxon>
        <taxon>Fungi</taxon>
        <taxon>Dikarya</taxon>
        <taxon>Ascomycota</taxon>
        <taxon>Pezizomycotina</taxon>
        <taxon>Leotiomycetes</taxon>
        <taxon>Helotiales</taxon>
        <taxon>Sclerotiniaceae</taxon>
        <taxon>Sclerotinia</taxon>
    </lineage>
</organism>
<reference evidence="8 9" key="1">
    <citation type="journal article" date="2014" name="Genome Announc.">
        <title>Draft genome sequence of Sclerotinia borealis, a psychrophilic plant pathogenic fungus.</title>
        <authorList>
            <person name="Mardanov A.V."/>
            <person name="Beletsky A.V."/>
            <person name="Kadnikov V.V."/>
            <person name="Ignatov A.N."/>
            <person name="Ravin N.V."/>
        </authorList>
    </citation>
    <scope>NUCLEOTIDE SEQUENCE [LARGE SCALE GENOMIC DNA]</scope>
    <source>
        <strain evidence="9">F-4157</strain>
    </source>
</reference>
<dbReference type="GO" id="GO:0000272">
    <property type="term" value="P:polysaccharide catabolic process"/>
    <property type="evidence" value="ECO:0007669"/>
    <property type="project" value="InterPro"/>
</dbReference>
<dbReference type="EMBL" id="AYSA01000130">
    <property type="protein sequence ID" value="ESZ96655.1"/>
    <property type="molecule type" value="Genomic_DNA"/>
</dbReference>
<evidence type="ECO:0000256" key="2">
    <source>
        <dbReference type="ARBA" id="ARBA00022801"/>
    </source>
</evidence>
<evidence type="ECO:0000259" key="5">
    <source>
        <dbReference type="Pfam" id="PF00150"/>
    </source>
</evidence>
<evidence type="ECO:0000313" key="8">
    <source>
        <dbReference type="EMBL" id="ESZ96655.1"/>
    </source>
</evidence>